<dbReference type="AlphaFoldDB" id="A0A831RYL6"/>
<feature type="transmembrane region" description="Helical" evidence="1">
    <location>
        <begin position="100"/>
        <end position="119"/>
    </location>
</feature>
<keyword evidence="1" id="KW-0472">Membrane</keyword>
<keyword evidence="1" id="KW-0812">Transmembrane</keyword>
<dbReference type="EMBL" id="DRLF01000242">
    <property type="protein sequence ID" value="HEC06563.1"/>
    <property type="molecule type" value="Genomic_DNA"/>
</dbReference>
<evidence type="ECO:0000256" key="1">
    <source>
        <dbReference type="SAM" id="Phobius"/>
    </source>
</evidence>
<protein>
    <submittedName>
        <fullName evidence="2">Regulator SirB</fullName>
    </submittedName>
</protein>
<dbReference type="PANTHER" id="PTHR39594:SF1">
    <property type="entry name" value="PROTEIN YCHQ"/>
    <property type="match status" value="1"/>
</dbReference>
<accession>A0A831RYL6</accession>
<feature type="transmembrane region" description="Helical" evidence="1">
    <location>
        <begin position="6"/>
        <end position="28"/>
    </location>
</feature>
<name>A0A831RYL6_9GAMM</name>
<reference evidence="2" key="1">
    <citation type="journal article" date="2020" name="mSystems">
        <title>Genome- and Community-Level Interaction Insights into Carbon Utilization and Element Cycling Functions of Hydrothermarchaeota in Hydrothermal Sediment.</title>
        <authorList>
            <person name="Zhou Z."/>
            <person name="Liu Y."/>
            <person name="Xu W."/>
            <person name="Pan J."/>
            <person name="Luo Z.H."/>
            <person name="Li M."/>
        </authorList>
    </citation>
    <scope>NUCLEOTIDE SEQUENCE [LARGE SCALE GENOMIC DNA]</scope>
    <source>
        <strain evidence="2">HyVt-458</strain>
    </source>
</reference>
<dbReference type="GO" id="GO:0005886">
    <property type="term" value="C:plasma membrane"/>
    <property type="evidence" value="ECO:0007669"/>
    <property type="project" value="TreeGrafter"/>
</dbReference>
<dbReference type="PANTHER" id="PTHR39594">
    <property type="entry name" value="PROTEIN YCHQ"/>
    <property type="match status" value="1"/>
</dbReference>
<dbReference type="InterPro" id="IPR007360">
    <property type="entry name" value="SirB"/>
</dbReference>
<dbReference type="PIRSF" id="PIRSF005610">
    <property type="entry name" value="SirB"/>
    <property type="match status" value="1"/>
</dbReference>
<organism evidence="2">
    <name type="scientific">Thiolapillus brandeum</name>
    <dbReference type="NCBI Taxonomy" id="1076588"/>
    <lineage>
        <taxon>Bacteria</taxon>
        <taxon>Pseudomonadati</taxon>
        <taxon>Pseudomonadota</taxon>
        <taxon>Gammaproteobacteria</taxon>
        <taxon>Chromatiales</taxon>
        <taxon>Sedimenticolaceae</taxon>
        <taxon>Thiolapillus</taxon>
    </lineage>
</organism>
<dbReference type="Pfam" id="PF04247">
    <property type="entry name" value="SirB"/>
    <property type="match status" value="1"/>
</dbReference>
<gene>
    <name evidence="2" type="ORF">ENJ12_06915</name>
</gene>
<evidence type="ECO:0000313" key="2">
    <source>
        <dbReference type="EMBL" id="HEC06563.1"/>
    </source>
</evidence>
<sequence>MIDHNLVKLIHVSCVALSLVGFTLRAILMLKGSPLLKARWVRTIPHLVDSTLFFSGLWLAFNLQQYPGTTPWLTAKLLALIAYIVFGALALRGRTWQRRYVSLLAAYLCFAYMVSVALARSPMPWNLPGMTG</sequence>
<keyword evidence="1" id="KW-1133">Transmembrane helix</keyword>
<proteinExistence type="predicted"/>
<comment type="caution">
    <text evidence="2">The sequence shown here is derived from an EMBL/GenBank/DDBJ whole genome shotgun (WGS) entry which is preliminary data.</text>
</comment>
<feature type="transmembrane region" description="Helical" evidence="1">
    <location>
        <begin position="73"/>
        <end position="91"/>
    </location>
</feature>
<dbReference type="Proteomes" id="UP000886339">
    <property type="component" value="Unassembled WGS sequence"/>
</dbReference>